<dbReference type="InterPro" id="IPR008144">
    <property type="entry name" value="Guanylate_kin-like_dom"/>
</dbReference>
<evidence type="ECO:0000256" key="1">
    <source>
        <dbReference type="ARBA" id="ARBA00005790"/>
    </source>
</evidence>
<reference evidence="10 11" key="1">
    <citation type="journal article" date="2018" name="Syst. Appl. Microbiol.">
        <title>Abditibacterium utsteinense sp. nov., the first cultivated member of candidate phylum FBP, isolated from ice-free Antarctic soil samples.</title>
        <authorList>
            <person name="Tahon G."/>
            <person name="Tytgat B."/>
            <person name="Lebbe L."/>
            <person name="Carlier A."/>
            <person name="Willems A."/>
        </authorList>
    </citation>
    <scope>NUCLEOTIDE SEQUENCE [LARGE SCALE GENOMIC DNA]</scope>
    <source>
        <strain evidence="10 11">LMG 29911</strain>
    </source>
</reference>
<dbReference type="GO" id="GO:0004385">
    <property type="term" value="F:GMP kinase activity"/>
    <property type="evidence" value="ECO:0007669"/>
    <property type="project" value="UniProtKB-EC"/>
</dbReference>
<gene>
    <name evidence="10" type="ORF">B1R32_1122</name>
</gene>
<dbReference type="InterPro" id="IPR008145">
    <property type="entry name" value="GK/Ca_channel_bsu"/>
</dbReference>
<evidence type="ECO:0000256" key="2">
    <source>
        <dbReference type="ARBA" id="ARBA00012961"/>
    </source>
</evidence>
<dbReference type="SMART" id="SM00072">
    <property type="entry name" value="GuKc"/>
    <property type="match status" value="1"/>
</dbReference>
<accession>A0A2S8SRC7</accession>
<dbReference type="SUPFAM" id="SSF52540">
    <property type="entry name" value="P-loop containing nucleoside triphosphate hydrolases"/>
    <property type="match status" value="1"/>
</dbReference>
<dbReference type="EC" id="2.7.4.8" evidence="2"/>
<sequence>MSENSALGLILVISGPSGVGKDTVWKAASACLPSFERAVTCTTRERRPHEVKGRDYHFVSHAEFERMIREDELIEYAQVHGNFYGVPQKSVLDRINNSDDVVCVIDVQGALRIRRLFPNALLVFIKPPQGRETAVLEERIQGRSAVDASELATRLETASWELSQTEHYDYQIENDEIERASSELCDVIRREKAQRLGTS</sequence>
<feature type="domain" description="Guanylate kinase-like" evidence="9">
    <location>
        <begin position="8"/>
        <end position="189"/>
    </location>
</feature>
<dbReference type="Pfam" id="PF00625">
    <property type="entry name" value="Guanylate_kin"/>
    <property type="match status" value="1"/>
</dbReference>
<dbReference type="GO" id="GO:0005524">
    <property type="term" value="F:ATP binding"/>
    <property type="evidence" value="ECO:0007669"/>
    <property type="project" value="UniProtKB-KW"/>
</dbReference>
<keyword evidence="4" id="KW-0808">Transferase</keyword>
<dbReference type="RefSeq" id="WP_106380426.1">
    <property type="nucleotide sequence ID" value="NZ_NIGF01000012.1"/>
</dbReference>
<comment type="similarity">
    <text evidence="1">Belongs to the guanylate kinase family.</text>
</comment>
<dbReference type="Gene3D" id="3.40.50.300">
    <property type="entry name" value="P-loop containing nucleotide triphosphate hydrolases"/>
    <property type="match status" value="1"/>
</dbReference>
<evidence type="ECO:0000256" key="6">
    <source>
        <dbReference type="ARBA" id="ARBA00022777"/>
    </source>
</evidence>
<evidence type="ECO:0000256" key="7">
    <source>
        <dbReference type="ARBA" id="ARBA00022840"/>
    </source>
</evidence>
<evidence type="ECO:0000256" key="5">
    <source>
        <dbReference type="ARBA" id="ARBA00022741"/>
    </source>
</evidence>
<dbReference type="InterPro" id="IPR020590">
    <property type="entry name" value="Guanylate_kinase_CS"/>
</dbReference>
<dbReference type="Proteomes" id="UP000237684">
    <property type="component" value="Unassembled WGS sequence"/>
</dbReference>
<proteinExistence type="inferred from homology"/>
<dbReference type="FunFam" id="3.30.63.10:FF:000002">
    <property type="entry name" value="Guanylate kinase 1"/>
    <property type="match status" value="1"/>
</dbReference>
<evidence type="ECO:0000313" key="10">
    <source>
        <dbReference type="EMBL" id="PQV63347.1"/>
    </source>
</evidence>
<dbReference type="PANTHER" id="PTHR23117">
    <property type="entry name" value="GUANYLATE KINASE-RELATED"/>
    <property type="match status" value="1"/>
</dbReference>
<dbReference type="InterPro" id="IPR027417">
    <property type="entry name" value="P-loop_NTPase"/>
</dbReference>
<dbReference type="NCBIfam" id="TIGR03263">
    <property type="entry name" value="guanyl_kin"/>
    <property type="match status" value="1"/>
</dbReference>
<organism evidence="10 11">
    <name type="scientific">Abditibacterium utsteinense</name>
    <dbReference type="NCBI Taxonomy" id="1960156"/>
    <lineage>
        <taxon>Bacteria</taxon>
        <taxon>Pseudomonadati</taxon>
        <taxon>Abditibacteriota</taxon>
        <taxon>Abditibacteriia</taxon>
        <taxon>Abditibacteriales</taxon>
        <taxon>Abditibacteriaceae</taxon>
        <taxon>Abditibacterium</taxon>
    </lineage>
</organism>
<keyword evidence="7" id="KW-0067">ATP-binding</keyword>
<keyword evidence="5" id="KW-0547">Nucleotide-binding</keyword>
<dbReference type="EMBL" id="NIGF01000012">
    <property type="protein sequence ID" value="PQV63347.1"/>
    <property type="molecule type" value="Genomic_DNA"/>
</dbReference>
<dbReference type="OrthoDB" id="9808150at2"/>
<dbReference type="PANTHER" id="PTHR23117:SF13">
    <property type="entry name" value="GUANYLATE KINASE"/>
    <property type="match status" value="1"/>
</dbReference>
<name>A0A2S8SRC7_9BACT</name>
<protein>
    <recommendedName>
        <fullName evidence="3">Guanylate kinase</fullName>
        <ecNumber evidence="2">2.7.4.8</ecNumber>
    </recommendedName>
    <alternativeName>
        <fullName evidence="8">GMP kinase</fullName>
    </alternativeName>
</protein>
<dbReference type="GO" id="GO:0005829">
    <property type="term" value="C:cytosol"/>
    <property type="evidence" value="ECO:0007669"/>
    <property type="project" value="TreeGrafter"/>
</dbReference>
<evidence type="ECO:0000313" key="11">
    <source>
        <dbReference type="Proteomes" id="UP000237684"/>
    </source>
</evidence>
<evidence type="ECO:0000256" key="4">
    <source>
        <dbReference type="ARBA" id="ARBA00022679"/>
    </source>
</evidence>
<dbReference type="AlphaFoldDB" id="A0A2S8SRC7"/>
<dbReference type="InParanoid" id="A0A2S8SRC7"/>
<dbReference type="Gene3D" id="3.30.63.10">
    <property type="entry name" value="Guanylate Kinase phosphate binding domain"/>
    <property type="match status" value="1"/>
</dbReference>
<evidence type="ECO:0000256" key="8">
    <source>
        <dbReference type="ARBA" id="ARBA00030128"/>
    </source>
</evidence>
<dbReference type="PROSITE" id="PS50052">
    <property type="entry name" value="GUANYLATE_KINASE_2"/>
    <property type="match status" value="1"/>
</dbReference>
<dbReference type="PROSITE" id="PS00856">
    <property type="entry name" value="GUANYLATE_KINASE_1"/>
    <property type="match status" value="1"/>
</dbReference>
<keyword evidence="11" id="KW-1185">Reference proteome</keyword>
<dbReference type="InterPro" id="IPR017665">
    <property type="entry name" value="Guanylate_kinase"/>
</dbReference>
<evidence type="ECO:0000259" key="9">
    <source>
        <dbReference type="PROSITE" id="PS50052"/>
    </source>
</evidence>
<evidence type="ECO:0000256" key="3">
    <source>
        <dbReference type="ARBA" id="ARBA00016296"/>
    </source>
</evidence>
<dbReference type="CDD" id="cd00071">
    <property type="entry name" value="GMPK"/>
    <property type="match status" value="1"/>
</dbReference>
<keyword evidence="6 10" id="KW-0418">Kinase</keyword>
<dbReference type="FunCoup" id="A0A2S8SRC7">
    <property type="interactions" value="387"/>
</dbReference>
<comment type="caution">
    <text evidence="10">The sequence shown here is derived from an EMBL/GenBank/DDBJ whole genome shotgun (WGS) entry which is preliminary data.</text>
</comment>